<feature type="region of interest" description="Disordered" evidence="1">
    <location>
        <begin position="122"/>
        <end position="147"/>
    </location>
</feature>
<dbReference type="PANTHER" id="PTHR35335:SF1">
    <property type="entry name" value="UPF0716 PROTEIN FXSA"/>
    <property type="match status" value="1"/>
</dbReference>
<keyword evidence="2" id="KW-0812">Transmembrane</keyword>
<gene>
    <name evidence="3" type="ORF">RM531_04410</name>
</gene>
<evidence type="ECO:0000313" key="4">
    <source>
        <dbReference type="Proteomes" id="UP001259982"/>
    </source>
</evidence>
<dbReference type="PANTHER" id="PTHR35335">
    <property type="entry name" value="UPF0716 PROTEIN FXSA"/>
    <property type="match status" value="1"/>
</dbReference>
<dbReference type="NCBIfam" id="NF008528">
    <property type="entry name" value="PRK11463.1-2"/>
    <property type="match status" value="1"/>
</dbReference>
<evidence type="ECO:0000256" key="2">
    <source>
        <dbReference type="SAM" id="Phobius"/>
    </source>
</evidence>
<organism evidence="3 4">
    <name type="scientific">Spectribacter acetivorans</name>
    <dbReference type="NCBI Taxonomy" id="3075603"/>
    <lineage>
        <taxon>Bacteria</taxon>
        <taxon>Pseudomonadati</taxon>
        <taxon>Pseudomonadota</taxon>
        <taxon>Gammaproteobacteria</taxon>
        <taxon>Salinisphaerales</taxon>
        <taxon>Salinisphaeraceae</taxon>
        <taxon>Spectribacter</taxon>
    </lineage>
</organism>
<keyword evidence="4" id="KW-1185">Reference proteome</keyword>
<comment type="caution">
    <text evidence="3">The sequence shown here is derived from an EMBL/GenBank/DDBJ whole genome shotgun (WGS) entry which is preliminary data.</text>
</comment>
<dbReference type="EMBL" id="JAVRHY010000003">
    <property type="protein sequence ID" value="MDT0617707.1"/>
    <property type="molecule type" value="Genomic_DNA"/>
</dbReference>
<accession>A0ABU3B5G7</accession>
<dbReference type="RefSeq" id="WP_311657588.1">
    <property type="nucleotide sequence ID" value="NZ_JAVRHY010000003.1"/>
</dbReference>
<dbReference type="Proteomes" id="UP001259982">
    <property type="component" value="Unassembled WGS sequence"/>
</dbReference>
<keyword evidence="2" id="KW-0472">Membrane</keyword>
<dbReference type="InterPro" id="IPR007313">
    <property type="entry name" value="FxsA"/>
</dbReference>
<feature type="transmembrane region" description="Helical" evidence="2">
    <location>
        <begin position="68"/>
        <end position="91"/>
    </location>
</feature>
<evidence type="ECO:0000256" key="1">
    <source>
        <dbReference type="SAM" id="MobiDB-lite"/>
    </source>
</evidence>
<keyword evidence="2" id="KW-1133">Transmembrane helix</keyword>
<dbReference type="Pfam" id="PF04186">
    <property type="entry name" value="FxsA"/>
    <property type="match status" value="1"/>
</dbReference>
<sequence length="147" mass="15781">MAGRLLLLFITIPLVETWLLIEVGSRIGVLATIGLIILTAIIGSQLVRIQGFRTVQEIQAHQQRGEAPALPLLEGAALLIAGITLLTPGFLTDALGFALLVPALRRRLAVNLLRRAVVMTPDGSAGAGPSRRPGDDRTIEGDYRRDE</sequence>
<reference evidence="3 4" key="1">
    <citation type="submission" date="2023-09" db="EMBL/GenBank/DDBJ databases">
        <authorList>
            <person name="Rey-Velasco X."/>
        </authorList>
    </citation>
    <scope>NUCLEOTIDE SEQUENCE [LARGE SCALE GENOMIC DNA]</scope>
    <source>
        <strain evidence="3 4">P385</strain>
    </source>
</reference>
<feature type="compositionally biased region" description="Basic and acidic residues" evidence="1">
    <location>
        <begin position="132"/>
        <end position="147"/>
    </location>
</feature>
<name>A0ABU3B5G7_9GAMM</name>
<evidence type="ECO:0000313" key="3">
    <source>
        <dbReference type="EMBL" id="MDT0617707.1"/>
    </source>
</evidence>
<protein>
    <submittedName>
        <fullName evidence="3">FxsA family protein</fullName>
    </submittedName>
</protein>
<proteinExistence type="predicted"/>
<feature type="transmembrane region" description="Helical" evidence="2">
    <location>
        <begin position="27"/>
        <end position="47"/>
    </location>
</feature>